<dbReference type="CDD" id="cd02947">
    <property type="entry name" value="TRX_family"/>
    <property type="match status" value="1"/>
</dbReference>
<keyword evidence="1" id="KW-0732">Signal</keyword>
<dbReference type="OrthoDB" id="1113108at2759"/>
<evidence type="ECO:0000313" key="3">
    <source>
        <dbReference type="EMBL" id="KFK35755.1"/>
    </source>
</evidence>
<dbReference type="EMBL" id="CM002872">
    <property type="protein sequence ID" value="KFK35755.1"/>
    <property type="molecule type" value="Genomic_DNA"/>
</dbReference>
<proteinExistence type="predicted"/>
<dbReference type="Gramene" id="KFK35755">
    <property type="protein sequence ID" value="KFK35755"/>
    <property type="gene ID" value="AALP_AA4G032200"/>
</dbReference>
<dbReference type="Pfam" id="PF00085">
    <property type="entry name" value="Thioredoxin"/>
    <property type="match status" value="1"/>
</dbReference>
<dbReference type="SUPFAM" id="SSF52833">
    <property type="entry name" value="Thioredoxin-like"/>
    <property type="match status" value="1"/>
</dbReference>
<dbReference type="eggNOG" id="KOG0910">
    <property type="taxonomic scope" value="Eukaryota"/>
</dbReference>
<feature type="signal peptide" evidence="1">
    <location>
        <begin position="1"/>
        <end position="27"/>
    </location>
</feature>
<dbReference type="GO" id="GO:0015035">
    <property type="term" value="F:protein-disulfide reductase activity"/>
    <property type="evidence" value="ECO:0007669"/>
    <property type="project" value="TreeGrafter"/>
</dbReference>
<evidence type="ECO:0000313" key="4">
    <source>
        <dbReference type="Proteomes" id="UP000029120"/>
    </source>
</evidence>
<dbReference type="PANTHER" id="PTHR45663:SF32">
    <property type="entry name" value="THIOREDOXIN FAMILY PROTEIN-RELATED"/>
    <property type="match status" value="1"/>
</dbReference>
<dbReference type="Proteomes" id="UP000029120">
    <property type="component" value="Chromosome 4"/>
</dbReference>
<name>A0A087H0V3_ARAAL</name>
<reference evidence="4" key="1">
    <citation type="journal article" date="2015" name="Nat. Plants">
        <title>Genome expansion of Arabis alpina linked with retrotransposition and reduced symmetric DNA methylation.</title>
        <authorList>
            <person name="Willing E.M."/>
            <person name="Rawat V."/>
            <person name="Mandakova T."/>
            <person name="Maumus F."/>
            <person name="James G.V."/>
            <person name="Nordstroem K.J."/>
            <person name="Becker C."/>
            <person name="Warthmann N."/>
            <person name="Chica C."/>
            <person name="Szarzynska B."/>
            <person name="Zytnicki M."/>
            <person name="Albani M.C."/>
            <person name="Kiefer C."/>
            <person name="Bergonzi S."/>
            <person name="Castaings L."/>
            <person name="Mateos J.L."/>
            <person name="Berns M.C."/>
            <person name="Bujdoso N."/>
            <person name="Piofczyk T."/>
            <person name="de Lorenzo L."/>
            <person name="Barrero-Sicilia C."/>
            <person name="Mateos I."/>
            <person name="Piednoel M."/>
            <person name="Hagmann J."/>
            <person name="Chen-Min-Tao R."/>
            <person name="Iglesias-Fernandez R."/>
            <person name="Schuster S.C."/>
            <person name="Alonso-Blanco C."/>
            <person name="Roudier F."/>
            <person name="Carbonero P."/>
            <person name="Paz-Ares J."/>
            <person name="Davis S.J."/>
            <person name="Pecinka A."/>
            <person name="Quesneville H."/>
            <person name="Colot V."/>
            <person name="Lysak M.A."/>
            <person name="Weigel D."/>
            <person name="Coupland G."/>
            <person name="Schneeberger K."/>
        </authorList>
    </citation>
    <scope>NUCLEOTIDE SEQUENCE [LARGE SCALE GENOMIC DNA]</scope>
    <source>
        <strain evidence="4">cv. Pajares</strain>
    </source>
</reference>
<sequence>MEQIRVSNHLVVMVMCFVCLWCSVVMCSEPSDALIKTYVSSSLPVNDDLVDSANLKVLHKITESEWDSLVMESRVPVMVLYTDEQCGPHCERLQNIMENLDEGYYNGKFKFYTVDRREEPSISYGIYFSPFIIVFKGGYAVDTLEGYFPGKV</sequence>
<dbReference type="PANTHER" id="PTHR45663">
    <property type="entry name" value="GEO12009P1"/>
    <property type="match status" value="1"/>
</dbReference>
<dbReference type="Gene3D" id="3.40.30.10">
    <property type="entry name" value="Glutaredoxin"/>
    <property type="match status" value="1"/>
</dbReference>
<gene>
    <name evidence="3" type="ordered locus">AALP_Aa4g032200</name>
</gene>
<evidence type="ECO:0000256" key="1">
    <source>
        <dbReference type="SAM" id="SignalP"/>
    </source>
</evidence>
<accession>A0A087H0V3</accession>
<dbReference type="AlphaFoldDB" id="A0A087H0V3"/>
<organism evidence="3 4">
    <name type="scientific">Arabis alpina</name>
    <name type="common">Alpine rock-cress</name>
    <dbReference type="NCBI Taxonomy" id="50452"/>
    <lineage>
        <taxon>Eukaryota</taxon>
        <taxon>Viridiplantae</taxon>
        <taxon>Streptophyta</taxon>
        <taxon>Embryophyta</taxon>
        <taxon>Tracheophyta</taxon>
        <taxon>Spermatophyta</taxon>
        <taxon>Magnoliopsida</taxon>
        <taxon>eudicotyledons</taxon>
        <taxon>Gunneridae</taxon>
        <taxon>Pentapetalae</taxon>
        <taxon>rosids</taxon>
        <taxon>malvids</taxon>
        <taxon>Brassicales</taxon>
        <taxon>Brassicaceae</taxon>
        <taxon>Arabideae</taxon>
        <taxon>Arabis</taxon>
    </lineage>
</organism>
<dbReference type="GO" id="GO:0005737">
    <property type="term" value="C:cytoplasm"/>
    <property type="evidence" value="ECO:0007669"/>
    <property type="project" value="TreeGrafter"/>
</dbReference>
<evidence type="ECO:0000259" key="2">
    <source>
        <dbReference type="Pfam" id="PF00085"/>
    </source>
</evidence>
<dbReference type="InterPro" id="IPR013766">
    <property type="entry name" value="Thioredoxin_domain"/>
</dbReference>
<protein>
    <recommendedName>
        <fullName evidence="2">Thioredoxin domain-containing protein</fullName>
    </recommendedName>
</protein>
<feature type="chain" id="PRO_5001822649" description="Thioredoxin domain-containing protein" evidence="1">
    <location>
        <begin position="28"/>
        <end position="152"/>
    </location>
</feature>
<feature type="domain" description="Thioredoxin" evidence="2">
    <location>
        <begin position="59"/>
        <end position="147"/>
    </location>
</feature>
<keyword evidence="4" id="KW-1185">Reference proteome</keyword>
<dbReference type="InterPro" id="IPR036249">
    <property type="entry name" value="Thioredoxin-like_sf"/>
</dbReference>
<dbReference type="OMA" id="WDSLVME"/>